<dbReference type="OrthoDB" id="9788420at2"/>
<dbReference type="InterPro" id="IPR030970">
    <property type="entry name" value="ABC_MlaD"/>
</dbReference>
<evidence type="ECO:0000256" key="1">
    <source>
        <dbReference type="SAM" id="Phobius"/>
    </source>
</evidence>
<dbReference type="Proteomes" id="UP000265691">
    <property type="component" value="Unassembled WGS sequence"/>
</dbReference>
<keyword evidence="1" id="KW-0812">Transmembrane</keyword>
<accession>A0A3A1Y1T2</accession>
<comment type="caution">
    <text evidence="3">The sequence shown here is derived from an EMBL/GenBank/DDBJ whole genome shotgun (WGS) entry which is preliminary data.</text>
</comment>
<keyword evidence="1" id="KW-1133">Transmembrane helix</keyword>
<name>A0A3A1Y1T2_9GAMM</name>
<dbReference type="GO" id="GO:0005548">
    <property type="term" value="F:phospholipid transporter activity"/>
    <property type="evidence" value="ECO:0007669"/>
    <property type="project" value="TreeGrafter"/>
</dbReference>
<dbReference type="RefSeq" id="WP_119525655.1">
    <property type="nucleotide sequence ID" value="NZ_NRHC01000108.1"/>
</dbReference>
<dbReference type="GO" id="GO:0005543">
    <property type="term" value="F:phospholipid binding"/>
    <property type="evidence" value="ECO:0007669"/>
    <property type="project" value="TreeGrafter"/>
</dbReference>
<dbReference type="PANTHER" id="PTHR33371">
    <property type="entry name" value="INTERMEMBRANE PHOSPHOLIPID TRANSPORT SYSTEM BINDING PROTEIN MLAD-RELATED"/>
    <property type="match status" value="1"/>
</dbReference>
<dbReference type="Pfam" id="PF02470">
    <property type="entry name" value="MlaD"/>
    <property type="match status" value="1"/>
</dbReference>
<proteinExistence type="predicted"/>
<evidence type="ECO:0000313" key="3">
    <source>
        <dbReference type="EMBL" id="RIY31246.1"/>
    </source>
</evidence>
<dbReference type="NCBIfam" id="TIGR04430">
    <property type="entry name" value="OM_asym_MlaD"/>
    <property type="match status" value="1"/>
</dbReference>
<keyword evidence="4" id="KW-1185">Reference proteome</keyword>
<evidence type="ECO:0000259" key="2">
    <source>
        <dbReference type="Pfam" id="PF02470"/>
    </source>
</evidence>
<evidence type="ECO:0000313" key="4">
    <source>
        <dbReference type="Proteomes" id="UP000265691"/>
    </source>
</evidence>
<dbReference type="InterPro" id="IPR052336">
    <property type="entry name" value="MlaD_Phospholipid_Transporter"/>
</dbReference>
<dbReference type="PROSITE" id="PS51257">
    <property type="entry name" value="PROKAR_LIPOPROTEIN"/>
    <property type="match status" value="1"/>
</dbReference>
<gene>
    <name evidence="3" type="primary">mlaD</name>
    <name evidence="3" type="ORF">CKF54_07075</name>
</gene>
<sequence>MRVSARIQFFVGLFILFVIGCFIYMSLNVGFKFFSNTKNYYTVSATFTNINGLKNNAAVKIGGLQVGYVQSISLDPVTYEPKVVIKLENEYNEIPNNSTLSVKTNGILGDKYLDLKVGFDLPGTTTMLTNGSVITNTVSSVDLEDLISKFAFGDK</sequence>
<reference evidence="3 4" key="1">
    <citation type="submission" date="2017-08" db="EMBL/GenBank/DDBJ databases">
        <title>Reclassification of Bisgaard taxon 37 and 44.</title>
        <authorList>
            <person name="Christensen H."/>
        </authorList>
    </citation>
    <scope>NUCLEOTIDE SEQUENCE [LARGE SCALE GENOMIC DNA]</scope>
    <source>
        <strain evidence="3 4">B96_3</strain>
    </source>
</reference>
<feature type="domain" description="Mce/MlaD" evidence="2">
    <location>
        <begin position="39"/>
        <end position="117"/>
    </location>
</feature>
<dbReference type="EMBL" id="NRHC01000108">
    <property type="protein sequence ID" value="RIY31246.1"/>
    <property type="molecule type" value="Genomic_DNA"/>
</dbReference>
<organism evidence="3 4">
    <name type="scientific">Psittacicella hinzii</name>
    <dbReference type="NCBI Taxonomy" id="2028575"/>
    <lineage>
        <taxon>Bacteria</taxon>
        <taxon>Pseudomonadati</taxon>
        <taxon>Pseudomonadota</taxon>
        <taxon>Gammaproteobacteria</taxon>
        <taxon>Pasteurellales</taxon>
        <taxon>Psittacicellaceae</taxon>
        <taxon>Psittacicella</taxon>
    </lineage>
</organism>
<protein>
    <submittedName>
        <fullName evidence="3">Outer membrane lipid asymmetry maintenance protein MlaD</fullName>
    </submittedName>
</protein>
<dbReference type="PANTHER" id="PTHR33371:SF4">
    <property type="entry name" value="INTERMEMBRANE PHOSPHOLIPID TRANSPORT SYSTEM BINDING PROTEIN MLAD"/>
    <property type="match status" value="1"/>
</dbReference>
<dbReference type="AlphaFoldDB" id="A0A3A1Y1T2"/>
<dbReference type="InterPro" id="IPR003399">
    <property type="entry name" value="Mce/MlaD"/>
</dbReference>
<keyword evidence="1" id="KW-0472">Membrane</keyword>
<feature type="transmembrane region" description="Helical" evidence="1">
    <location>
        <begin position="7"/>
        <end position="27"/>
    </location>
</feature>